<dbReference type="InterPro" id="IPR029063">
    <property type="entry name" value="SAM-dependent_MTases_sf"/>
</dbReference>
<evidence type="ECO:0000313" key="2">
    <source>
        <dbReference type="EMBL" id="TDR76503.1"/>
    </source>
</evidence>
<proteinExistence type="predicted"/>
<protein>
    <submittedName>
        <fullName evidence="2">Methyltransferase family protein</fullName>
    </submittedName>
</protein>
<keyword evidence="3" id="KW-1185">Reference proteome</keyword>
<keyword evidence="2" id="KW-0489">Methyltransferase</keyword>
<evidence type="ECO:0000259" key="1">
    <source>
        <dbReference type="Pfam" id="PF08241"/>
    </source>
</evidence>
<dbReference type="AlphaFoldDB" id="A0A4R7B3C0"/>
<dbReference type="Gene3D" id="3.40.50.150">
    <property type="entry name" value="Vaccinia Virus protein VP39"/>
    <property type="match status" value="1"/>
</dbReference>
<comment type="caution">
    <text evidence="2">The sequence shown here is derived from an EMBL/GenBank/DDBJ whole genome shotgun (WGS) entry which is preliminary data.</text>
</comment>
<accession>A0A4R7B3C0</accession>
<reference evidence="2 3" key="1">
    <citation type="submission" date="2019-03" db="EMBL/GenBank/DDBJ databases">
        <title>Genomic Encyclopedia of Type Strains, Phase III (KMG-III): the genomes of soil and plant-associated and newly described type strains.</title>
        <authorList>
            <person name="Whitman W."/>
        </authorList>
    </citation>
    <scope>NUCLEOTIDE SEQUENCE [LARGE SCALE GENOMIC DNA]</scope>
    <source>
        <strain evidence="2 3">CECT 8976</strain>
    </source>
</reference>
<dbReference type="GO" id="GO:0008757">
    <property type="term" value="F:S-adenosylmethionine-dependent methyltransferase activity"/>
    <property type="evidence" value="ECO:0007669"/>
    <property type="project" value="InterPro"/>
</dbReference>
<gene>
    <name evidence="2" type="ORF">DFP86_11186</name>
</gene>
<feature type="domain" description="Methyltransferase type 11" evidence="1">
    <location>
        <begin position="49"/>
        <end position="144"/>
    </location>
</feature>
<dbReference type="PANTHER" id="PTHR43591">
    <property type="entry name" value="METHYLTRANSFERASE"/>
    <property type="match status" value="1"/>
</dbReference>
<name>A0A4R7B3C0_9NEIS</name>
<dbReference type="CDD" id="cd02440">
    <property type="entry name" value="AdoMet_MTases"/>
    <property type="match status" value="1"/>
</dbReference>
<evidence type="ECO:0000313" key="3">
    <source>
        <dbReference type="Proteomes" id="UP000295611"/>
    </source>
</evidence>
<dbReference type="GO" id="GO:0032259">
    <property type="term" value="P:methylation"/>
    <property type="evidence" value="ECO:0007669"/>
    <property type="project" value="UniProtKB-KW"/>
</dbReference>
<sequence>MKAHVETVQQQFDPQAQAYLSSQVHAQGPDLAWVREQVLPTLPPEAAVLDIGCGAGHLAFALAERGARVTALDPSPSMLHTVSREAAARGLSQIDTVEGLAHCLPFADGQFDLVASRYSAHHWEALPAALAEMRRVLKPDGMLLMIDVEGDETALVDTHLQAMELLRDRSHIRNRAPSEWRRLLTLAGFTVASHRQWPTRLAFEAWVTRMRTPPVQVQAIRALQDGAPAEVRTALAIEADGSFQVTTGAMLAKRAVE</sequence>
<dbReference type="Pfam" id="PF08241">
    <property type="entry name" value="Methyltransf_11"/>
    <property type="match status" value="1"/>
</dbReference>
<dbReference type="RefSeq" id="WP_133682215.1">
    <property type="nucleotide sequence ID" value="NZ_SNZP01000011.1"/>
</dbReference>
<dbReference type="SUPFAM" id="SSF53335">
    <property type="entry name" value="S-adenosyl-L-methionine-dependent methyltransferases"/>
    <property type="match status" value="1"/>
</dbReference>
<dbReference type="InterPro" id="IPR013216">
    <property type="entry name" value="Methyltransf_11"/>
</dbReference>
<dbReference type="OrthoDB" id="529208at2"/>
<keyword evidence="2" id="KW-0808">Transferase</keyword>
<dbReference type="Proteomes" id="UP000295611">
    <property type="component" value="Unassembled WGS sequence"/>
</dbReference>
<dbReference type="EMBL" id="SNZP01000011">
    <property type="protein sequence ID" value="TDR76503.1"/>
    <property type="molecule type" value="Genomic_DNA"/>
</dbReference>
<dbReference type="PANTHER" id="PTHR43591:SF24">
    <property type="entry name" value="2-METHOXY-6-POLYPRENYL-1,4-BENZOQUINOL METHYLASE, MITOCHONDRIAL"/>
    <property type="match status" value="1"/>
</dbReference>
<organism evidence="2 3">
    <name type="scientific">Paludibacterium purpuratum</name>
    <dbReference type="NCBI Taxonomy" id="1144873"/>
    <lineage>
        <taxon>Bacteria</taxon>
        <taxon>Pseudomonadati</taxon>
        <taxon>Pseudomonadota</taxon>
        <taxon>Betaproteobacteria</taxon>
        <taxon>Neisseriales</taxon>
        <taxon>Chromobacteriaceae</taxon>
        <taxon>Paludibacterium</taxon>
    </lineage>
</organism>